<evidence type="ECO:0000256" key="11">
    <source>
        <dbReference type="SAM" id="Phobius"/>
    </source>
</evidence>
<feature type="domain" description="NADH:ubiquinone oxidoreductase-like 20kDa subunit" evidence="12">
    <location>
        <begin position="51"/>
        <end position="205"/>
    </location>
</feature>
<feature type="domain" description="Cytochrome-c3 hydrogenase C-terminal" evidence="13">
    <location>
        <begin position="224"/>
        <end position="306"/>
    </location>
</feature>
<dbReference type="PIRSF" id="PIRSF000310">
    <property type="entry name" value="NiFe_hyd_ssu"/>
    <property type="match status" value="1"/>
</dbReference>
<evidence type="ECO:0000259" key="12">
    <source>
        <dbReference type="Pfam" id="PF01058"/>
    </source>
</evidence>
<feature type="binding site" evidence="10">
    <location>
        <position position="53"/>
    </location>
    <ligand>
        <name>[4Fe-4S] cluster</name>
        <dbReference type="ChEBI" id="CHEBI:49883"/>
        <label>1</label>
    </ligand>
</feature>
<feature type="binding site" evidence="10">
    <location>
        <position position="150"/>
    </location>
    <ligand>
        <name>[4Fe-4S] cluster</name>
        <dbReference type="ChEBI" id="CHEBI:49883"/>
        <label>1</label>
    </ligand>
</feature>
<feature type="binding site" evidence="10">
    <location>
        <position position="272"/>
    </location>
    <ligand>
        <name>[3Fe-4S] cluster</name>
        <dbReference type="ChEBI" id="CHEBI:21137"/>
    </ligand>
</feature>
<evidence type="ECO:0000256" key="4">
    <source>
        <dbReference type="ARBA" id="ARBA00022485"/>
    </source>
</evidence>
<dbReference type="Pfam" id="PF01058">
    <property type="entry name" value="Oxidored_q6"/>
    <property type="match status" value="1"/>
</dbReference>
<keyword evidence="5 10" id="KW-0479">Metal-binding</keyword>
<dbReference type="Proteomes" id="UP000030624">
    <property type="component" value="Chromosome"/>
</dbReference>
<dbReference type="AlphaFoldDB" id="A0A0A7GFZ2"/>
<dbReference type="GO" id="GO:0008901">
    <property type="term" value="F:ferredoxin hydrogenase activity"/>
    <property type="evidence" value="ECO:0007669"/>
    <property type="project" value="InterPro"/>
</dbReference>
<sequence length="355" mass="39034">MQLSRRDFSKALATLGATGFLLRYKTEIVNAFETAKSNGVNLFWLQGQSDTACTVSLLQASDPDLYDAVEELKVGINFHPTIMPSFGDEAISVLENTEPDILVLEGSIPTGDMEYACTFGERNGKEVTLVEWLDELIPRTKVAIVGFGSCATYGGIPSGRDFDGKSPTNAVGLYQFLKDRKPSVPVVLIPGCPGHPDWLMVTLASVLLGIVPELDDHWRPKAFFSNLIHDNCARRGFYDEGWFAESFMESDMRYNKCLFKLGCRGPMTLSACSETKWNGGINVCMNAGAPCIGCMHPGFPDETSPFFKAQSRLEIDLTKTVFTTLTGAVLVGAGAYIVTHAVRESKIEKERRKEK</sequence>
<evidence type="ECO:0000256" key="9">
    <source>
        <dbReference type="ARBA" id="ARBA00023014"/>
    </source>
</evidence>
<dbReference type="GO" id="GO:0009061">
    <property type="term" value="P:anaerobic respiration"/>
    <property type="evidence" value="ECO:0007669"/>
    <property type="project" value="TreeGrafter"/>
</dbReference>
<evidence type="ECO:0000256" key="1">
    <source>
        <dbReference type="ARBA" id="ARBA00001966"/>
    </source>
</evidence>
<dbReference type="GO" id="GO:0009375">
    <property type="term" value="C:ferredoxin hydrogenase complex"/>
    <property type="evidence" value="ECO:0007669"/>
    <property type="project" value="InterPro"/>
</dbReference>
<evidence type="ECO:0000256" key="8">
    <source>
        <dbReference type="ARBA" id="ARBA00023004"/>
    </source>
</evidence>
<evidence type="ECO:0000259" key="13">
    <source>
        <dbReference type="Pfam" id="PF14720"/>
    </source>
</evidence>
<protein>
    <submittedName>
        <fullName evidence="14">Hydrogenase (NiFe) small subunit HydA</fullName>
    </submittedName>
</protein>
<dbReference type="KEGG" id="gac:GACE_1723"/>
<feature type="binding site" evidence="10">
    <location>
        <position position="232"/>
    </location>
    <ligand>
        <name>[4Fe-4S] cluster</name>
        <dbReference type="ChEBI" id="CHEBI:49883"/>
        <label>2</label>
    </ligand>
</feature>
<keyword evidence="7" id="KW-0560">Oxidoreductase</keyword>
<keyword evidence="11" id="KW-1133">Transmembrane helix</keyword>
<comment type="subcellular location">
    <subcellularLocation>
        <location evidence="2">Cell envelope</location>
    </subcellularLocation>
</comment>
<dbReference type="InterPro" id="IPR037024">
    <property type="entry name" value="NiFe_Hase_small_N_sf"/>
</dbReference>
<dbReference type="Gene3D" id="3.40.50.700">
    <property type="entry name" value="NADH:ubiquinone oxidoreductase-like, 20kDa subunit"/>
    <property type="match status" value="1"/>
</dbReference>
<gene>
    <name evidence="14" type="ORF">GACE_1723</name>
</gene>
<evidence type="ECO:0000313" key="14">
    <source>
        <dbReference type="EMBL" id="AIY90753.1"/>
    </source>
</evidence>
<dbReference type="GeneID" id="24798301"/>
<feature type="binding site" evidence="10">
    <location>
        <position position="294"/>
    </location>
    <ligand>
        <name>[3Fe-4S] cluster</name>
        <dbReference type="ChEBI" id="CHEBI:21137"/>
    </ligand>
</feature>
<evidence type="ECO:0000256" key="6">
    <source>
        <dbReference type="ARBA" id="ARBA00022729"/>
    </source>
</evidence>
<dbReference type="GO" id="GO:0044569">
    <property type="term" value="C:[Ni-Fe] hydrogenase complex"/>
    <property type="evidence" value="ECO:0007669"/>
    <property type="project" value="TreeGrafter"/>
</dbReference>
<evidence type="ECO:0000256" key="7">
    <source>
        <dbReference type="ARBA" id="ARBA00023002"/>
    </source>
</evidence>
<feature type="binding site" evidence="10">
    <location>
        <position position="263"/>
    </location>
    <ligand>
        <name>[4Fe-4S] cluster</name>
        <dbReference type="ChEBI" id="CHEBI:49883"/>
        <label>2</label>
    </ligand>
</feature>
<dbReference type="EMBL" id="CP009552">
    <property type="protein sequence ID" value="AIY90753.1"/>
    <property type="molecule type" value="Genomic_DNA"/>
</dbReference>
<feature type="binding site" evidence="10">
    <location>
        <position position="257"/>
    </location>
    <ligand>
        <name>[4Fe-4S] cluster</name>
        <dbReference type="ChEBI" id="CHEBI:49883"/>
        <label>2</label>
    </ligand>
</feature>
<dbReference type="GO" id="GO:0009055">
    <property type="term" value="F:electron transfer activity"/>
    <property type="evidence" value="ECO:0007669"/>
    <property type="project" value="TreeGrafter"/>
</dbReference>
<proteinExistence type="inferred from homology"/>
<feature type="binding site" evidence="10">
    <location>
        <position position="229"/>
    </location>
    <ligand>
        <name>[4Fe-4S] cluster</name>
        <dbReference type="ChEBI" id="CHEBI:49883"/>
        <label>2</label>
    </ligand>
</feature>
<comment type="similarity">
    <text evidence="3">Belongs to the [NiFe]/[NiFeSe] hydrogenase small subunit family.</text>
</comment>
<dbReference type="Gene3D" id="4.10.480.10">
    <property type="entry name" value="Cytochrome-c3 hydrogenase, C-terminal domain"/>
    <property type="match status" value="1"/>
</dbReference>
<evidence type="ECO:0000256" key="10">
    <source>
        <dbReference type="PIRSR" id="PIRSR000310-1"/>
    </source>
</evidence>
<dbReference type="eggNOG" id="arCOG02474">
    <property type="taxonomic scope" value="Archaea"/>
</dbReference>
<name>A0A0A7GFZ2_GEOAI</name>
<keyword evidence="4 10" id="KW-0004">4Fe-4S</keyword>
<evidence type="ECO:0000313" key="15">
    <source>
        <dbReference type="Proteomes" id="UP000030624"/>
    </source>
</evidence>
<keyword evidence="11" id="KW-0812">Transmembrane</keyword>
<dbReference type="SUPFAM" id="SSF56770">
    <property type="entry name" value="HydA/Nqo6-like"/>
    <property type="match status" value="1"/>
</dbReference>
<dbReference type="GO" id="GO:0016020">
    <property type="term" value="C:membrane"/>
    <property type="evidence" value="ECO:0007669"/>
    <property type="project" value="TreeGrafter"/>
</dbReference>
<evidence type="ECO:0000256" key="3">
    <source>
        <dbReference type="ARBA" id="ARBA00006605"/>
    </source>
</evidence>
<evidence type="ECO:0000256" key="5">
    <source>
        <dbReference type="ARBA" id="ARBA00022723"/>
    </source>
</evidence>
<dbReference type="GO" id="GO:0046872">
    <property type="term" value="F:metal ion binding"/>
    <property type="evidence" value="ECO:0007669"/>
    <property type="project" value="UniProtKB-KW"/>
</dbReference>
<dbReference type="Pfam" id="PF14720">
    <property type="entry name" value="NiFe_hyd_SSU_C"/>
    <property type="match status" value="1"/>
</dbReference>
<comment type="cofactor">
    <cofactor evidence="1">
        <name>[4Fe-4S] cluster</name>
        <dbReference type="ChEBI" id="CHEBI:49883"/>
    </cofactor>
</comment>
<keyword evidence="10" id="KW-0003">3Fe-4S</keyword>
<accession>A0A0A7GFZ2</accession>
<dbReference type="PANTHER" id="PTHR30013:SF5">
    <property type="entry name" value="HYDROGENASE SMALL SUBUNIT"/>
    <property type="match status" value="1"/>
</dbReference>
<feature type="binding site" evidence="10">
    <location>
        <position position="192"/>
    </location>
    <ligand>
        <name>[4Fe-4S] cluster</name>
        <dbReference type="ChEBI" id="CHEBI:49883"/>
        <label>1</label>
    </ligand>
</feature>
<keyword evidence="11" id="KW-0472">Membrane</keyword>
<dbReference type="PRINTS" id="PR00614">
    <property type="entry name" value="NIHGNASESMLL"/>
</dbReference>
<dbReference type="InterPro" id="IPR037148">
    <property type="entry name" value="NiFe-Hase_small_C_sf"/>
</dbReference>
<dbReference type="NCBIfam" id="TIGR00391">
    <property type="entry name" value="hydA"/>
    <property type="match status" value="1"/>
</dbReference>
<keyword evidence="9 10" id="KW-0411">Iron-sulfur</keyword>
<evidence type="ECO:0000256" key="2">
    <source>
        <dbReference type="ARBA" id="ARBA00004196"/>
    </source>
</evidence>
<dbReference type="RefSeq" id="WP_048092695.1">
    <property type="nucleotide sequence ID" value="NZ_CP009552.1"/>
</dbReference>
<dbReference type="PANTHER" id="PTHR30013">
    <property type="entry name" value="NIFE / NIFESE HYDROGENASE SMALL SUBUNIT FAMILY MEMBER"/>
    <property type="match status" value="1"/>
</dbReference>
<keyword evidence="8 10" id="KW-0408">Iron</keyword>
<dbReference type="STRING" id="565033.GACE_1723"/>
<keyword evidence="6" id="KW-0732">Signal</keyword>
<feature type="transmembrane region" description="Helical" evidence="11">
    <location>
        <begin position="321"/>
        <end position="342"/>
    </location>
</feature>
<dbReference type="HOGENOM" id="CLU_046107_1_2_2"/>
<dbReference type="InterPro" id="IPR001821">
    <property type="entry name" value="NiFe_hydrogenase_ssu"/>
</dbReference>
<dbReference type="GO" id="GO:0051538">
    <property type="term" value="F:3 iron, 4 sulfur cluster binding"/>
    <property type="evidence" value="ECO:0007669"/>
    <property type="project" value="UniProtKB-KW"/>
</dbReference>
<organism evidence="14 15">
    <name type="scientific">Geoglobus acetivorans</name>
    <dbReference type="NCBI Taxonomy" id="565033"/>
    <lineage>
        <taxon>Archaea</taxon>
        <taxon>Methanobacteriati</taxon>
        <taxon>Methanobacteriota</taxon>
        <taxon>Archaeoglobi</taxon>
        <taxon>Archaeoglobales</taxon>
        <taxon>Archaeoglobaceae</taxon>
        <taxon>Geoglobus</taxon>
    </lineage>
</organism>
<dbReference type="GO" id="GO:0051539">
    <property type="term" value="F:4 iron, 4 sulfur cluster binding"/>
    <property type="evidence" value="ECO:0007669"/>
    <property type="project" value="UniProtKB-KW"/>
</dbReference>
<dbReference type="InterPro" id="IPR027394">
    <property type="entry name" value="Cytochrome-c3_hydrogenase_C"/>
</dbReference>
<dbReference type="InterPro" id="IPR006137">
    <property type="entry name" value="NADH_UbQ_OxRdtase-like_20kDa"/>
</dbReference>
<reference evidence="14 15" key="1">
    <citation type="journal article" date="2015" name="Appl. Environ. Microbiol.">
        <title>The Geoglobus acetivorans genome: Fe(III) reduction, acetate utilization, autotrophic growth, and degradation of aromatic compounds in a hyperthermophilic archaeon.</title>
        <authorList>
            <person name="Mardanov A.V."/>
            <person name="Slododkina G.B."/>
            <person name="Slobodkin A.I."/>
            <person name="Beletsky A.V."/>
            <person name="Gavrilov S.N."/>
            <person name="Kublanov I.V."/>
            <person name="Bonch-Osmolovskaya E.A."/>
            <person name="Skryabin K.G."/>
            <person name="Ravin N.V."/>
        </authorList>
    </citation>
    <scope>NUCLEOTIDE SEQUENCE [LARGE SCALE GENOMIC DNA]</scope>
    <source>
        <strain evidence="14 15">SBH6</strain>
    </source>
</reference>
<feature type="binding site" evidence="10">
    <location>
        <position position="291"/>
    </location>
    <ligand>
        <name>[3Fe-4S] cluster</name>
        <dbReference type="ChEBI" id="CHEBI:21137"/>
    </ligand>
</feature>